<dbReference type="GO" id="GO:0071586">
    <property type="term" value="P:CAAX-box protein processing"/>
    <property type="evidence" value="ECO:0007669"/>
    <property type="project" value="InterPro"/>
</dbReference>
<dbReference type="PANTHER" id="PTHR13046">
    <property type="entry name" value="PROTEASE U48 CAAX PRENYL PROTEASE RCE1"/>
    <property type="match status" value="1"/>
</dbReference>
<comment type="caution">
    <text evidence="13">The sequence shown here is derived from an EMBL/GenBank/DDBJ whole genome shotgun (WGS) entry which is preliminary data.</text>
</comment>
<evidence type="ECO:0000256" key="3">
    <source>
        <dbReference type="ARBA" id="ARBA00022670"/>
    </source>
</evidence>
<evidence type="ECO:0000256" key="8">
    <source>
        <dbReference type="ARBA" id="ARBA00023136"/>
    </source>
</evidence>
<reference evidence="13" key="1">
    <citation type="submission" date="2021-11" db="EMBL/GenBank/DDBJ databases">
        <authorList>
            <consortium name="Genoscope - CEA"/>
            <person name="William W."/>
        </authorList>
    </citation>
    <scope>NUCLEOTIDE SEQUENCE</scope>
</reference>
<dbReference type="GO" id="GO:0005789">
    <property type="term" value="C:endoplasmic reticulum membrane"/>
    <property type="evidence" value="ECO:0007669"/>
    <property type="project" value="UniProtKB-SubCell"/>
</dbReference>
<comment type="subcellular location">
    <subcellularLocation>
        <location evidence="1">Endoplasmic reticulum membrane</location>
        <topology evidence="1">Multi-pass membrane protein</topology>
    </subcellularLocation>
</comment>
<sequence>MQQCTLTETGAYLTATTISAAYVASLYLLPKRIRTLPRDHPRHIYGRFAAVALSSVFAVALYARVADPRCLGVDGVAAALGLRLDGSTQAALKGAACVAILYLGTLAERLVLGAFTLPEINPQAWRNLVVGPVTEELCFRACVLPLLIEAGITRWRAVRTAPLVFGLAHVHHGRRRVVDDGVPLSHAVVETTVQFAYTSLFGAFASYAFCRTHRLSAPVAAHVLCNYLGLPEFACLRPGPLYDYRLAFGVLHVAGIALFFTRSGWLLSSESVLWA</sequence>
<dbReference type="PANTHER" id="PTHR13046:SF0">
    <property type="entry name" value="CAAX PRENYL PROTEASE 2"/>
    <property type="match status" value="1"/>
</dbReference>
<feature type="transmembrane region" description="Helical" evidence="11">
    <location>
        <begin position="12"/>
        <end position="29"/>
    </location>
</feature>
<dbReference type="InterPro" id="IPR039731">
    <property type="entry name" value="Rce1"/>
</dbReference>
<keyword evidence="4 11" id="KW-0812">Transmembrane</keyword>
<dbReference type="EC" id="3.4.26.1" evidence="10"/>
<name>A0A8J2SPB9_9STRA</name>
<keyword evidence="5" id="KW-0378">Hydrolase</keyword>
<evidence type="ECO:0000313" key="13">
    <source>
        <dbReference type="EMBL" id="CAH0371099.1"/>
    </source>
</evidence>
<protein>
    <recommendedName>
        <fullName evidence="10">intramembrane prenyl-peptidase Rce1</fullName>
        <ecNumber evidence="10">3.4.26.1</ecNumber>
    </recommendedName>
</protein>
<dbReference type="AlphaFoldDB" id="A0A8J2SPB9"/>
<evidence type="ECO:0000256" key="9">
    <source>
        <dbReference type="ARBA" id="ARBA00047280"/>
    </source>
</evidence>
<evidence type="ECO:0000256" key="5">
    <source>
        <dbReference type="ARBA" id="ARBA00022801"/>
    </source>
</evidence>
<evidence type="ECO:0000256" key="10">
    <source>
        <dbReference type="ARBA" id="ARBA00049729"/>
    </source>
</evidence>
<keyword evidence="3" id="KW-0645">Protease</keyword>
<organism evidence="13 14">
    <name type="scientific">Pelagomonas calceolata</name>
    <dbReference type="NCBI Taxonomy" id="35677"/>
    <lineage>
        <taxon>Eukaryota</taxon>
        <taxon>Sar</taxon>
        <taxon>Stramenopiles</taxon>
        <taxon>Ochrophyta</taxon>
        <taxon>Pelagophyceae</taxon>
        <taxon>Pelagomonadales</taxon>
        <taxon>Pelagomonadaceae</taxon>
        <taxon>Pelagomonas</taxon>
    </lineage>
</organism>
<evidence type="ECO:0000259" key="12">
    <source>
        <dbReference type="Pfam" id="PF02517"/>
    </source>
</evidence>
<keyword evidence="6" id="KW-0256">Endoplasmic reticulum</keyword>
<proteinExistence type="inferred from homology"/>
<keyword evidence="7 11" id="KW-1133">Transmembrane helix</keyword>
<evidence type="ECO:0000256" key="2">
    <source>
        <dbReference type="ARBA" id="ARBA00006897"/>
    </source>
</evidence>
<dbReference type="Pfam" id="PF02517">
    <property type="entry name" value="Rce1-like"/>
    <property type="match status" value="1"/>
</dbReference>
<evidence type="ECO:0000256" key="11">
    <source>
        <dbReference type="SAM" id="Phobius"/>
    </source>
</evidence>
<feature type="domain" description="CAAX prenyl protease 2/Lysostaphin resistance protein A-like" evidence="12">
    <location>
        <begin position="123"/>
        <end position="228"/>
    </location>
</feature>
<evidence type="ECO:0000256" key="7">
    <source>
        <dbReference type="ARBA" id="ARBA00022989"/>
    </source>
</evidence>
<dbReference type="InterPro" id="IPR003675">
    <property type="entry name" value="Rce1/LyrA-like_dom"/>
</dbReference>
<gene>
    <name evidence="13" type="ORF">PECAL_3P10240</name>
</gene>
<dbReference type="OrthoDB" id="271604at2759"/>
<keyword evidence="14" id="KW-1185">Reference proteome</keyword>
<accession>A0A8J2SPB9</accession>
<dbReference type="EMBL" id="CAKKNE010000003">
    <property type="protein sequence ID" value="CAH0371099.1"/>
    <property type="molecule type" value="Genomic_DNA"/>
</dbReference>
<feature type="transmembrane region" description="Helical" evidence="11">
    <location>
        <begin position="44"/>
        <end position="63"/>
    </location>
</feature>
<comment type="catalytic activity">
    <reaction evidence="9">
        <text>Hydrolyzes the peptide bond -P2-(S-farnesyl or geranylgeranyl)C-P1'-P2'-P3'-COOH where P1' and P2' are amino acids with aliphatic sidechains and P3' is any C-terminal residue.</text>
        <dbReference type="EC" id="3.4.26.1"/>
    </reaction>
</comment>
<dbReference type="GO" id="GO:0004222">
    <property type="term" value="F:metalloendopeptidase activity"/>
    <property type="evidence" value="ECO:0007669"/>
    <property type="project" value="InterPro"/>
</dbReference>
<evidence type="ECO:0000256" key="1">
    <source>
        <dbReference type="ARBA" id="ARBA00004477"/>
    </source>
</evidence>
<dbReference type="Proteomes" id="UP000789595">
    <property type="component" value="Unassembled WGS sequence"/>
</dbReference>
<evidence type="ECO:0000313" key="14">
    <source>
        <dbReference type="Proteomes" id="UP000789595"/>
    </source>
</evidence>
<comment type="similarity">
    <text evidence="2">Belongs to the peptidase U48 family.</text>
</comment>
<keyword evidence="8 11" id="KW-0472">Membrane</keyword>
<evidence type="ECO:0000256" key="6">
    <source>
        <dbReference type="ARBA" id="ARBA00022824"/>
    </source>
</evidence>
<evidence type="ECO:0000256" key="4">
    <source>
        <dbReference type="ARBA" id="ARBA00022692"/>
    </source>
</evidence>